<reference evidence="6" key="1">
    <citation type="submission" date="2021-05" db="EMBL/GenBank/DDBJ databases">
        <authorList>
            <person name="Alioto T."/>
            <person name="Alioto T."/>
            <person name="Gomez Garrido J."/>
        </authorList>
    </citation>
    <scope>NUCLEOTIDE SEQUENCE</scope>
</reference>
<keyword evidence="5 6" id="KW-0326">Glycosidase</keyword>
<dbReference type="InterPro" id="IPR007342">
    <property type="entry name" value="PsuG"/>
</dbReference>
<dbReference type="PANTHER" id="PTHR42909">
    <property type="entry name" value="ZGC:136858"/>
    <property type="match status" value="1"/>
</dbReference>
<evidence type="ECO:0000256" key="5">
    <source>
        <dbReference type="ARBA" id="ARBA00023295"/>
    </source>
</evidence>
<dbReference type="PANTHER" id="PTHR42909:SF1">
    <property type="entry name" value="CARBOHYDRATE KINASE PFKB DOMAIN-CONTAINING PROTEIN"/>
    <property type="match status" value="1"/>
</dbReference>
<evidence type="ECO:0000256" key="2">
    <source>
        <dbReference type="ARBA" id="ARBA00022801"/>
    </source>
</evidence>
<sequence>MDVSADLVEMGRQNIMVVSAGVKSILDIGRTLEYLETQGVCVVTFGPTRTFPSFYTAQSPYEAPYHVDTIENAARLLQSHNELNVKSGILLGVPIPKEYQVINGQDLDKIIQTCLAECTKKNITGKYITPYLLDQVAKRTEGKSLQANIGLIKNNVKIGSEILVKWSKLKAQNV</sequence>
<keyword evidence="2" id="KW-0378">Hydrolase</keyword>
<dbReference type="AlphaFoldDB" id="A0A8D9AIK2"/>
<name>A0A8D9AIK2_9HEMI</name>
<evidence type="ECO:0000256" key="1">
    <source>
        <dbReference type="ARBA" id="ARBA00022723"/>
    </source>
</evidence>
<evidence type="ECO:0000256" key="3">
    <source>
        <dbReference type="ARBA" id="ARBA00023211"/>
    </source>
</evidence>
<dbReference type="Gene3D" id="3.40.1790.10">
    <property type="entry name" value="Indigoidine synthase domain"/>
    <property type="match status" value="1"/>
</dbReference>
<dbReference type="GO" id="GO:0004730">
    <property type="term" value="F:pseudouridylate synthase activity"/>
    <property type="evidence" value="ECO:0007669"/>
    <property type="project" value="InterPro"/>
</dbReference>
<dbReference type="EMBL" id="HBUF01569445">
    <property type="protein sequence ID" value="CAG6765887.1"/>
    <property type="molecule type" value="Transcribed_RNA"/>
</dbReference>
<dbReference type="Pfam" id="PF04227">
    <property type="entry name" value="Indigoidine_A"/>
    <property type="match status" value="1"/>
</dbReference>
<accession>A0A8D9AIK2</accession>
<dbReference type="GO" id="GO:0005737">
    <property type="term" value="C:cytoplasm"/>
    <property type="evidence" value="ECO:0007669"/>
    <property type="project" value="TreeGrafter"/>
</dbReference>
<protein>
    <submittedName>
        <fullName evidence="6">Pseudouridine-5'-phosphate glycosidase</fullName>
    </submittedName>
</protein>
<keyword evidence="3" id="KW-0464">Manganese</keyword>
<evidence type="ECO:0000256" key="4">
    <source>
        <dbReference type="ARBA" id="ARBA00023239"/>
    </source>
</evidence>
<dbReference type="InterPro" id="IPR022830">
    <property type="entry name" value="Indigdn_synthA-like"/>
</dbReference>
<proteinExistence type="predicted"/>
<dbReference type="GO" id="GO:0016798">
    <property type="term" value="F:hydrolase activity, acting on glycosyl bonds"/>
    <property type="evidence" value="ECO:0007669"/>
    <property type="project" value="UniProtKB-KW"/>
</dbReference>
<keyword evidence="1" id="KW-0479">Metal-binding</keyword>
<keyword evidence="4" id="KW-0456">Lyase</keyword>
<dbReference type="SUPFAM" id="SSF110581">
    <property type="entry name" value="Indigoidine synthase A-like"/>
    <property type="match status" value="1"/>
</dbReference>
<dbReference type="GO" id="GO:0046872">
    <property type="term" value="F:metal ion binding"/>
    <property type="evidence" value="ECO:0007669"/>
    <property type="project" value="UniProtKB-KW"/>
</dbReference>
<organism evidence="6">
    <name type="scientific">Cacopsylla melanoneura</name>
    <dbReference type="NCBI Taxonomy" id="428564"/>
    <lineage>
        <taxon>Eukaryota</taxon>
        <taxon>Metazoa</taxon>
        <taxon>Ecdysozoa</taxon>
        <taxon>Arthropoda</taxon>
        <taxon>Hexapoda</taxon>
        <taxon>Insecta</taxon>
        <taxon>Pterygota</taxon>
        <taxon>Neoptera</taxon>
        <taxon>Paraneoptera</taxon>
        <taxon>Hemiptera</taxon>
        <taxon>Sternorrhyncha</taxon>
        <taxon>Psylloidea</taxon>
        <taxon>Psyllidae</taxon>
        <taxon>Psyllinae</taxon>
        <taxon>Cacopsylla</taxon>
    </lineage>
</organism>
<evidence type="ECO:0000313" key="6">
    <source>
        <dbReference type="EMBL" id="CAG6765887.1"/>
    </source>
</evidence>